<gene>
    <name evidence="1" type="ORF">Nepgr_032808</name>
</gene>
<comment type="caution">
    <text evidence="1">The sequence shown here is derived from an EMBL/GenBank/DDBJ whole genome shotgun (WGS) entry which is preliminary data.</text>
</comment>
<evidence type="ECO:0000313" key="1">
    <source>
        <dbReference type="EMBL" id="GMH30965.1"/>
    </source>
</evidence>
<dbReference type="EMBL" id="BSYO01000039">
    <property type="protein sequence ID" value="GMH30965.1"/>
    <property type="molecule type" value="Genomic_DNA"/>
</dbReference>
<accession>A0AAD3TJC3</accession>
<sequence length="139" mass="15336">MSAVSLLPAALQGIDIREMLLPAFEDEKDVTLTELVGMLDPPREEVQDAIPPCMNAGRCVTIVTTESLYRKIRAFDHLEEFIGYSYPASEFGSSITEDSCIAMLGSLYEGRTISSNFCLNKATQIPWSSPYSDSYEIGP</sequence>
<organism evidence="1 2">
    <name type="scientific">Nepenthes gracilis</name>
    <name type="common">Slender pitcher plant</name>
    <dbReference type="NCBI Taxonomy" id="150966"/>
    <lineage>
        <taxon>Eukaryota</taxon>
        <taxon>Viridiplantae</taxon>
        <taxon>Streptophyta</taxon>
        <taxon>Embryophyta</taxon>
        <taxon>Tracheophyta</taxon>
        <taxon>Spermatophyta</taxon>
        <taxon>Magnoliopsida</taxon>
        <taxon>eudicotyledons</taxon>
        <taxon>Gunneridae</taxon>
        <taxon>Pentapetalae</taxon>
        <taxon>Caryophyllales</taxon>
        <taxon>Nepenthaceae</taxon>
        <taxon>Nepenthes</taxon>
    </lineage>
</organism>
<dbReference type="GO" id="GO:0000166">
    <property type="term" value="F:nucleotide binding"/>
    <property type="evidence" value="ECO:0007669"/>
    <property type="project" value="InterPro"/>
</dbReference>
<dbReference type="Proteomes" id="UP001279734">
    <property type="component" value="Unassembled WGS sequence"/>
</dbReference>
<dbReference type="Gene3D" id="3.40.1110.10">
    <property type="entry name" value="Calcium-transporting ATPase, cytoplasmic domain N"/>
    <property type="match status" value="1"/>
</dbReference>
<name>A0AAD3TJC3_NEPGR</name>
<dbReference type="AlphaFoldDB" id="A0AAD3TJC3"/>
<protein>
    <submittedName>
        <fullName evidence="1">Uncharacterized protein</fullName>
    </submittedName>
</protein>
<dbReference type="Gene3D" id="3.40.50.1000">
    <property type="entry name" value="HAD superfamily/HAD-like"/>
    <property type="match status" value="1"/>
</dbReference>
<evidence type="ECO:0000313" key="2">
    <source>
        <dbReference type="Proteomes" id="UP001279734"/>
    </source>
</evidence>
<reference evidence="1" key="1">
    <citation type="submission" date="2023-05" db="EMBL/GenBank/DDBJ databases">
        <title>Nepenthes gracilis genome sequencing.</title>
        <authorList>
            <person name="Fukushima K."/>
        </authorList>
    </citation>
    <scope>NUCLEOTIDE SEQUENCE</scope>
    <source>
        <strain evidence="1">SING2019-196</strain>
    </source>
</reference>
<proteinExistence type="predicted"/>
<dbReference type="InterPro" id="IPR023299">
    <property type="entry name" value="ATPase_P-typ_cyto_dom_N"/>
</dbReference>
<keyword evidence="2" id="KW-1185">Reference proteome</keyword>
<dbReference type="InterPro" id="IPR023214">
    <property type="entry name" value="HAD_sf"/>
</dbReference>